<keyword evidence="3 9" id="KW-0645">Protease</keyword>
<keyword evidence="6 9" id="KW-0378">Hydrolase</keyword>
<evidence type="ECO:0000256" key="10">
    <source>
        <dbReference type="RuleBase" id="RU000594"/>
    </source>
</evidence>
<comment type="caution">
    <text evidence="12">The sequence shown here is derived from an EMBL/GenBank/DDBJ whole genome shotgun (WGS) entry which is preliminary data.</text>
</comment>
<comment type="subcellular location">
    <subcellularLocation>
        <location evidence="9">Cell membrane</location>
        <topology evidence="9">Multi-pass membrane protein</topology>
    </subcellularLocation>
</comment>
<dbReference type="GO" id="GO:0005886">
    <property type="term" value="C:plasma membrane"/>
    <property type="evidence" value="ECO:0007669"/>
    <property type="project" value="UniProtKB-SubCell"/>
</dbReference>
<evidence type="ECO:0000256" key="11">
    <source>
        <dbReference type="RuleBase" id="RU004181"/>
    </source>
</evidence>
<evidence type="ECO:0000313" key="12">
    <source>
        <dbReference type="EMBL" id="HIU50796.1"/>
    </source>
</evidence>
<feature type="transmembrane region" description="Helical" evidence="9">
    <location>
        <begin position="60"/>
        <end position="78"/>
    </location>
</feature>
<comment type="pathway">
    <text evidence="9">Protein modification; lipoprotein biosynthesis (signal peptide cleavage).</text>
</comment>
<dbReference type="Pfam" id="PF01252">
    <property type="entry name" value="Peptidase_A8"/>
    <property type="match status" value="1"/>
</dbReference>
<keyword evidence="2 9" id="KW-1003">Cell membrane</keyword>
<comment type="function">
    <text evidence="9 10">This protein specifically catalyzes the removal of signal peptides from prolipoproteins.</text>
</comment>
<feature type="active site" evidence="9">
    <location>
        <position position="113"/>
    </location>
</feature>
<accession>A0A9D1S8F8</accession>
<keyword evidence="8 9" id="KW-0472">Membrane</keyword>
<evidence type="ECO:0000256" key="7">
    <source>
        <dbReference type="ARBA" id="ARBA00022989"/>
    </source>
</evidence>
<evidence type="ECO:0000256" key="4">
    <source>
        <dbReference type="ARBA" id="ARBA00022692"/>
    </source>
</evidence>
<gene>
    <name evidence="9 12" type="primary">lspA</name>
    <name evidence="12" type="ORF">IAD22_07265</name>
</gene>
<evidence type="ECO:0000256" key="1">
    <source>
        <dbReference type="ARBA" id="ARBA00006139"/>
    </source>
</evidence>
<evidence type="ECO:0000256" key="6">
    <source>
        <dbReference type="ARBA" id="ARBA00022801"/>
    </source>
</evidence>
<evidence type="ECO:0000256" key="2">
    <source>
        <dbReference type="ARBA" id="ARBA00022475"/>
    </source>
</evidence>
<comment type="caution">
    <text evidence="9">Lacks conserved residue(s) required for the propagation of feature annotation.</text>
</comment>
<dbReference type="EMBL" id="DVNG01000110">
    <property type="protein sequence ID" value="HIU50796.1"/>
    <property type="molecule type" value="Genomic_DNA"/>
</dbReference>
<dbReference type="NCBIfam" id="TIGR00077">
    <property type="entry name" value="lspA"/>
    <property type="match status" value="1"/>
</dbReference>
<reference evidence="12" key="2">
    <citation type="journal article" date="2021" name="PeerJ">
        <title>Extensive microbial diversity within the chicken gut microbiome revealed by metagenomics and culture.</title>
        <authorList>
            <person name="Gilroy R."/>
            <person name="Ravi A."/>
            <person name="Getino M."/>
            <person name="Pursley I."/>
            <person name="Horton D.L."/>
            <person name="Alikhan N.F."/>
            <person name="Baker D."/>
            <person name="Gharbi K."/>
            <person name="Hall N."/>
            <person name="Watson M."/>
            <person name="Adriaenssens E.M."/>
            <person name="Foster-Nyarko E."/>
            <person name="Jarju S."/>
            <person name="Secka A."/>
            <person name="Antonio M."/>
            <person name="Oren A."/>
            <person name="Chaudhuri R.R."/>
            <person name="La Ragione R."/>
            <person name="Hildebrand F."/>
            <person name="Pallen M.J."/>
        </authorList>
    </citation>
    <scope>NUCLEOTIDE SEQUENCE</scope>
    <source>
        <strain evidence="12">ChiGjej1B1-1684</strain>
    </source>
</reference>
<comment type="catalytic activity">
    <reaction evidence="9 10">
        <text>Release of signal peptides from bacterial membrane prolipoproteins. Hydrolyzes -Xaa-Yaa-Zaa-|-(S,diacylglyceryl)Cys-, in which Xaa is hydrophobic (preferably Leu), and Yaa (Ala or Ser) and Zaa (Gly or Ala) have small, neutral side chains.</text>
        <dbReference type="EC" id="3.4.23.36"/>
    </reaction>
</comment>
<feature type="transmembrane region" description="Helical" evidence="9">
    <location>
        <begin position="85"/>
        <end position="106"/>
    </location>
</feature>
<protein>
    <recommendedName>
        <fullName evidence="9">Lipoprotein signal peptidase</fullName>
        <ecNumber evidence="9">3.4.23.36</ecNumber>
    </recommendedName>
    <alternativeName>
        <fullName evidence="9">Prolipoprotein signal peptidase</fullName>
    </alternativeName>
    <alternativeName>
        <fullName evidence="9">Signal peptidase II</fullName>
        <shortName evidence="9">SPase II</shortName>
    </alternativeName>
</protein>
<evidence type="ECO:0000256" key="8">
    <source>
        <dbReference type="ARBA" id="ARBA00023136"/>
    </source>
</evidence>
<keyword evidence="5 9" id="KW-0064">Aspartyl protease</keyword>
<dbReference type="Proteomes" id="UP000824118">
    <property type="component" value="Unassembled WGS sequence"/>
</dbReference>
<dbReference type="PANTHER" id="PTHR33695:SF1">
    <property type="entry name" value="LIPOPROTEIN SIGNAL PEPTIDASE"/>
    <property type="match status" value="1"/>
</dbReference>
<dbReference type="AlphaFoldDB" id="A0A9D1S8F8"/>
<evidence type="ECO:0000313" key="13">
    <source>
        <dbReference type="Proteomes" id="UP000824118"/>
    </source>
</evidence>
<dbReference type="PANTHER" id="PTHR33695">
    <property type="entry name" value="LIPOPROTEIN SIGNAL PEPTIDASE"/>
    <property type="match status" value="1"/>
</dbReference>
<feature type="transmembrane region" description="Helical" evidence="9">
    <location>
        <begin position="126"/>
        <end position="149"/>
    </location>
</feature>
<dbReference type="InterPro" id="IPR001872">
    <property type="entry name" value="Peptidase_A8"/>
</dbReference>
<keyword evidence="4 9" id="KW-0812">Transmembrane</keyword>
<organism evidence="12 13">
    <name type="scientific">Candidatus Limousia pullorum</name>
    <dbReference type="NCBI Taxonomy" id="2840860"/>
    <lineage>
        <taxon>Bacteria</taxon>
        <taxon>Bacillati</taxon>
        <taxon>Bacillota</taxon>
        <taxon>Clostridia</taxon>
        <taxon>Eubacteriales</taxon>
        <taxon>Oscillospiraceae</taxon>
        <taxon>Oscillospiraceae incertae sedis</taxon>
        <taxon>Candidatus Limousia</taxon>
    </lineage>
</organism>
<dbReference type="PRINTS" id="PR00781">
    <property type="entry name" value="LIPOSIGPTASE"/>
</dbReference>
<proteinExistence type="inferred from homology"/>
<evidence type="ECO:0000256" key="9">
    <source>
        <dbReference type="HAMAP-Rule" id="MF_00161"/>
    </source>
</evidence>
<sequence length="163" mass="18565">MAIIALGLAALLVAADQLIKYFVVAYLQPVGAVSVIDNLIDLVYYENTGMSFGMFEGARWIFVIFTAIAMVVMVYLLFRNKNEKKLYYISIALIIGGGIGNMIDRILYGYVIDYFRLSFFPPICNFADYCVVFGAVLFAVYVLFFSDFFKSEKKLENREKIEK</sequence>
<evidence type="ECO:0000256" key="3">
    <source>
        <dbReference type="ARBA" id="ARBA00022670"/>
    </source>
</evidence>
<keyword evidence="7 9" id="KW-1133">Transmembrane helix</keyword>
<dbReference type="HAMAP" id="MF_00161">
    <property type="entry name" value="LspA"/>
    <property type="match status" value="1"/>
</dbReference>
<dbReference type="GO" id="GO:0006508">
    <property type="term" value="P:proteolysis"/>
    <property type="evidence" value="ECO:0007669"/>
    <property type="project" value="UniProtKB-KW"/>
</dbReference>
<reference evidence="12" key="1">
    <citation type="submission" date="2020-10" db="EMBL/GenBank/DDBJ databases">
        <authorList>
            <person name="Gilroy R."/>
        </authorList>
    </citation>
    <scope>NUCLEOTIDE SEQUENCE</scope>
    <source>
        <strain evidence="12">ChiGjej1B1-1684</strain>
    </source>
</reference>
<dbReference type="GO" id="GO:0004190">
    <property type="term" value="F:aspartic-type endopeptidase activity"/>
    <property type="evidence" value="ECO:0007669"/>
    <property type="project" value="UniProtKB-UniRule"/>
</dbReference>
<dbReference type="PROSITE" id="PS00855">
    <property type="entry name" value="SPASE_II"/>
    <property type="match status" value="1"/>
</dbReference>
<evidence type="ECO:0000256" key="5">
    <source>
        <dbReference type="ARBA" id="ARBA00022750"/>
    </source>
</evidence>
<feature type="active site" evidence="9">
    <location>
        <position position="128"/>
    </location>
</feature>
<comment type="similarity">
    <text evidence="1 9 11">Belongs to the peptidase A8 family.</text>
</comment>
<dbReference type="EC" id="3.4.23.36" evidence="9"/>
<name>A0A9D1S8F8_9FIRM</name>